<protein>
    <recommendedName>
        <fullName evidence="2">histidine kinase</fullName>
        <ecNumber evidence="2">2.7.13.3</ecNumber>
    </recommendedName>
</protein>
<keyword evidence="3" id="KW-0808">Transferase</keyword>
<name>A0A6B0TAF8_9EURY</name>
<feature type="transmembrane region" description="Helical" evidence="7">
    <location>
        <begin position="70"/>
        <end position="92"/>
    </location>
</feature>
<keyword evidence="10" id="KW-1185">Reference proteome</keyword>
<feature type="domain" description="Histidine kinase" evidence="8">
    <location>
        <begin position="376"/>
        <end position="576"/>
    </location>
</feature>
<dbReference type="OrthoDB" id="230688at2157"/>
<dbReference type="CDD" id="cd00075">
    <property type="entry name" value="HATPase"/>
    <property type="match status" value="1"/>
</dbReference>
<accession>A0A6B0TAF8</accession>
<dbReference type="InterPro" id="IPR004358">
    <property type="entry name" value="Sig_transdc_His_kin-like_C"/>
</dbReference>
<dbReference type="GO" id="GO:0004673">
    <property type="term" value="F:protein histidine kinase activity"/>
    <property type="evidence" value="ECO:0007669"/>
    <property type="project" value="UniProtKB-EC"/>
</dbReference>
<comment type="catalytic activity">
    <reaction evidence="1">
        <text>ATP + protein L-histidine = ADP + protein N-phospho-L-histidine.</text>
        <dbReference type="EC" id="2.7.13.3"/>
    </reaction>
</comment>
<evidence type="ECO:0000256" key="7">
    <source>
        <dbReference type="SAM" id="Phobius"/>
    </source>
</evidence>
<dbReference type="AlphaFoldDB" id="A0A6B0TAF8"/>
<feature type="transmembrane region" description="Helical" evidence="7">
    <location>
        <begin position="104"/>
        <end position="123"/>
    </location>
</feature>
<dbReference type="GO" id="GO:0005524">
    <property type="term" value="F:ATP binding"/>
    <property type="evidence" value="ECO:0007669"/>
    <property type="project" value="UniProtKB-KW"/>
</dbReference>
<reference evidence="9 10" key="1">
    <citation type="submission" date="2019-12" db="EMBL/GenBank/DDBJ databases">
        <title>Isolation and characterization of three novel carbon monoxide-oxidizing members of Halobacteria from salione crusts and soils.</title>
        <authorList>
            <person name="Myers M.R."/>
            <person name="King G.M."/>
        </authorList>
    </citation>
    <scope>NUCLEOTIDE SEQUENCE [LARGE SCALE GENOMIC DNA]</scope>
    <source>
        <strain evidence="9 10">WSH3</strain>
    </source>
</reference>
<evidence type="ECO:0000313" key="10">
    <source>
        <dbReference type="Proteomes" id="UP000466535"/>
    </source>
</evidence>
<keyword evidence="7" id="KW-0472">Membrane</keyword>
<dbReference type="InterPro" id="IPR031621">
    <property type="entry name" value="HisKA_7TM"/>
</dbReference>
<dbReference type="PROSITE" id="PS50109">
    <property type="entry name" value="HIS_KIN"/>
    <property type="match status" value="1"/>
</dbReference>
<dbReference type="RefSeq" id="WP_159764359.1">
    <property type="nucleotide sequence ID" value="NZ_WUUT01000004.1"/>
</dbReference>
<dbReference type="SUPFAM" id="SSF55874">
    <property type="entry name" value="ATPase domain of HSP90 chaperone/DNA topoisomerase II/histidine kinase"/>
    <property type="match status" value="1"/>
</dbReference>
<keyword evidence="4" id="KW-0547">Nucleotide-binding</keyword>
<evidence type="ECO:0000256" key="3">
    <source>
        <dbReference type="ARBA" id="ARBA00022679"/>
    </source>
</evidence>
<feature type="transmembrane region" description="Helical" evidence="7">
    <location>
        <begin position="195"/>
        <end position="214"/>
    </location>
</feature>
<dbReference type="InterPro" id="IPR005467">
    <property type="entry name" value="His_kinase_dom"/>
</dbReference>
<dbReference type="InterPro" id="IPR003594">
    <property type="entry name" value="HATPase_dom"/>
</dbReference>
<dbReference type="Pfam" id="PF02518">
    <property type="entry name" value="HATPase_c"/>
    <property type="match status" value="1"/>
</dbReference>
<dbReference type="EC" id="2.7.13.3" evidence="2"/>
<dbReference type="Gene3D" id="3.30.450.20">
    <property type="entry name" value="PAS domain"/>
    <property type="match status" value="1"/>
</dbReference>
<dbReference type="Gene3D" id="3.30.565.10">
    <property type="entry name" value="Histidine kinase-like ATPase, C-terminal domain"/>
    <property type="match status" value="1"/>
</dbReference>
<dbReference type="EMBL" id="WUUT01000004">
    <property type="protein sequence ID" value="MXR52231.1"/>
    <property type="molecule type" value="Genomic_DNA"/>
</dbReference>
<evidence type="ECO:0000259" key="8">
    <source>
        <dbReference type="PROSITE" id="PS50109"/>
    </source>
</evidence>
<evidence type="ECO:0000256" key="4">
    <source>
        <dbReference type="ARBA" id="ARBA00022741"/>
    </source>
</evidence>
<evidence type="ECO:0000256" key="6">
    <source>
        <dbReference type="ARBA" id="ARBA00022840"/>
    </source>
</evidence>
<evidence type="ECO:0000313" key="9">
    <source>
        <dbReference type="EMBL" id="MXR52231.1"/>
    </source>
</evidence>
<dbReference type="PRINTS" id="PR00344">
    <property type="entry name" value="BCTRLSENSOR"/>
</dbReference>
<sequence length="583" mass="61565">MSSHLPFVAAVVYTLIGAVPAAVAAVSWRNRGTPGAAALVVTGLAAAAASIVQAGRFLDGPLGLSASVGIVLHIALLASVNVAVLGTLYVAAEYTNHTWLIRRWLLAVLAFAAVALPVGRIFAGAVDSQAFGTLANADFLYRVVVAVSGLVLFVRQYLGSQGVYRKQAGALSLGLALGAGFGLLERLYSDPFVEFTLLGMSGGCVVLGIALFRYEFLQTSPIARETLFDYVSDPVVAVDARTHVADANRAARDTFGIDDREIGQRAEAVFSTDEELTSSESVSAGAAAPVGGLVLDGRRHFDPSHPVIEALHRGDSLSETEFALVTEGGVSYYTVTSTALSAGPDAAGHLVVFREVTAERERAQDLDILKEVLSRVLRHNLRNEITVIRGFASSISDKGDEGTAAEAERIVDRTNVLLNTSETARAIKNVIDSTEPVPVSLGELVARAVETARDGHPGATVDVDVPDATVSINPEFDAALREVIENAIVHNDTSPHVEITGERIDGVVELRISDNGPGIPEYELDVLDRGEETSLDHGSGAGLWLIQIATEHSNGDCRFETGEDGTTVTIRLPVAESADRATL</sequence>
<gene>
    <name evidence="9" type="ORF">GRX03_11535</name>
</gene>
<feature type="transmembrane region" description="Helical" evidence="7">
    <location>
        <begin position="139"/>
        <end position="158"/>
    </location>
</feature>
<feature type="transmembrane region" description="Helical" evidence="7">
    <location>
        <begin position="35"/>
        <end position="58"/>
    </location>
</feature>
<dbReference type="SMART" id="SM00387">
    <property type="entry name" value="HATPase_c"/>
    <property type="match status" value="1"/>
</dbReference>
<evidence type="ECO:0000256" key="5">
    <source>
        <dbReference type="ARBA" id="ARBA00022777"/>
    </source>
</evidence>
<feature type="transmembrane region" description="Helical" evidence="7">
    <location>
        <begin position="6"/>
        <end position="28"/>
    </location>
</feature>
<keyword evidence="6" id="KW-0067">ATP-binding</keyword>
<dbReference type="InterPro" id="IPR036890">
    <property type="entry name" value="HATPase_C_sf"/>
</dbReference>
<dbReference type="PANTHER" id="PTHR44936">
    <property type="entry name" value="SENSOR PROTEIN CREC"/>
    <property type="match status" value="1"/>
</dbReference>
<dbReference type="Pfam" id="PF16927">
    <property type="entry name" value="HisKA_7TM"/>
    <property type="match status" value="1"/>
</dbReference>
<evidence type="ECO:0000256" key="1">
    <source>
        <dbReference type="ARBA" id="ARBA00000085"/>
    </source>
</evidence>
<keyword evidence="7" id="KW-0812">Transmembrane</keyword>
<keyword evidence="7" id="KW-1133">Transmembrane helix</keyword>
<dbReference type="PANTHER" id="PTHR44936:SF10">
    <property type="entry name" value="SENSOR PROTEIN RSTB"/>
    <property type="match status" value="1"/>
</dbReference>
<dbReference type="InterPro" id="IPR050980">
    <property type="entry name" value="2C_sensor_his_kinase"/>
</dbReference>
<comment type="caution">
    <text evidence="9">The sequence shown here is derived from an EMBL/GenBank/DDBJ whole genome shotgun (WGS) entry which is preliminary data.</text>
</comment>
<keyword evidence="5" id="KW-0418">Kinase</keyword>
<organism evidence="9 10">
    <name type="scientific">Halovenus carboxidivorans</name>
    <dbReference type="NCBI Taxonomy" id="2692199"/>
    <lineage>
        <taxon>Archaea</taxon>
        <taxon>Methanobacteriati</taxon>
        <taxon>Methanobacteriota</taxon>
        <taxon>Stenosarchaea group</taxon>
        <taxon>Halobacteria</taxon>
        <taxon>Halobacteriales</taxon>
        <taxon>Haloarculaceae</taxon>
        <taxon>Halovenus</taxon>
    </lineage>
</organism>
<evidence type="ECO:0000256" key="2">
    <source>
        <dbReference type="ARBA" id="ARBA00012438"/>
    </source>
</evidence>
<dbReference type="Proteomes" id="UP000466535">
    <property type="component" value="Unassembled WGS sequence"/>
</dbReference>
<proteinExistence type="predicted"/>